<dbReference type="PANTHER" id="PTHR43731">
    <property type="entry name" value="RHOMBOID PROTEASE"/>
    <property type="match status" value="1"/>
</dbReference>
<comment type="subcellular location">
    <subcellularLocation>
        <location evidence="1">Membrane</location>
        <topology evidence="1">Multi-pass membrane protein</topology>
    </subcellularLocation>
</comment>
<dbReference type="InterPro" id="IPR035952">
    <property type="entry name" value="Rhomboid-like_sf"/>
</dbReference>
<feature type="transmembrane region" description="Helical" evidence="8">
    <location>
        <begin position="267"/>
        <end position="285"/>
    </location>
</feature>
<dbReference type="InterPro" id="IPR022764">
    <property type="entry name" value="Peptidase_S54_rhomboid_dom"/>
</dbReference>
<sequence>MNIQEAYLFWNIANELIEKEEYRIIQLSKSQDELWLEKMENKEAKMIRLLCKDIDWSNWMQRDIENIAANGERIRRQLGSRDMNIINIYVSAFPPVDDYQDKVNEPFHQDKQKTKVQSILFNRTEADKSLSTLNGIFNGRLHLDFPQSENANENDVAVIKNNALGTASTKLKEEKALFDHGKPLFTYLFMIVQVIAFIWLEWKGGSTNTAVLIESGAKFNPLILEGEWWRFFTPIFLHIGLLHLLMNTLALFYLGTAVEKIYGKMRFLFIYILAGFSGTLLSFIFSPNVSAGASGAIFGCFGALLFFGLIYPKLFFRTIGFNILIVLGINLVFGFTVPGIDNAGHIGGLIGGFLATGILYFPKKRRPFIQLLFFVGAAAYILAGIGYGFNEPAKNEQSAVIMAQKYIQSEEFEKTIEVLADYADNSQGLPETYFLLSFAEIQLERMEEAKEHLHIAIDKNNRFHEAYYNLALVYFDETNLSKAKKYAAKAAELEPDVDDYQNLLEQIEQLE</sequence>
<comment type="caution">
    <text evidence="10">The sequence shown here is derived from an EMBL/GenBank/DDBJ whole genome shotgun (WGS) entry which is preliminary data.</text>
</comment>
<dbReference type="Gene3D" id="1.20.1540.10">
    <property type="entry name" value="Rhomboid-like"/>
    <property type="match status" value="1"/>
</dbReference>
<dbReference type="GO" id="GO:0016020">
    <property type="term" value="C:membrane"/>
    <property type="evidence" value="ECO:0007669"/>
    <property type="project" value="UniProtKB-SubCell"/>
</dbReference>
<dbReference type="PROSITE" id="PS50005">
    <property type="entry name" value="TPR"/>
    <property type="match status" value="1"/>
</dbReference>
<evidence type="ECO:0000256" key="3">
    <source>
        <dbReference type="ARBA" id="ARBA00022692"/>
    </source>
</evidence>
<comment type="similarity">
    <text evidence="2">Belongs to the peptidase S54 family.</text>
</comment>
<feature type="domain" description="Peptidase S54 rhomboid" evidence="9">
    <location>
        <begin position="226"/>
        <end position="359"/>
    </location>
</feature>
<dbReference type="GO" id="GO:0004252">
    <property type="term" value="F:serine-type endopeptidase activity"/>
    <property type="evidence" value="ECO:0007669"/>
    <property type="project" value="InterPro"/>
</dbReference>
<dbReference type="AlphaFoldDB" id="A0A2N0ZHC2"/>
<dbReference type="Gene3D" id="1.25.40.10">
    <property type="entry name" value="Tetratricopeptide repeat domain"/>
    <property type="match status" value="1"/>
</dbReference>
<feature type="transmembrane region" description="Helical" evidence="8">
    <location>
        <begin position="368"/>
        <end position="389"/>
    </location>
</feature>
<feature type="repeat" description="TPR" evidence="7">
    <location>
        <begin position="464"/>
        <end position="497"/>
    </location>
</feature>
<evidence type="ECO:0000259" key="9">
    <source>
        <dbReference type="Pfam" id="PF01694"/>
    </source>
</evidence>
<reference evidence="10 11" key="1">
    <citation type="journal article" date="2010" name="Int. J. Syst. Evol. Microbiol.">
        <title>Bacillus horneckiae sp. nov., isolated from a spacecraft-assembly clean room.</title>
        <authorList>
            <person name="Vaishampayan P."/>
            <person name="Probst A."/>
            <person name="Krishnamurthi S."/>
            <person name="Ghosh S."/>
            <person name="Osman S."/>
            <person name="McDowall A."/>
            <person name="Ruckmani A."/>
            <person name="Mayilraj S."/>
            <person name="Venkateswaran K."/>
        </authorList>
    </citation>
    <scope>NUCLEOTIDE SEQUENCE [LARGE SCALE GENOMIC DNA]</scope>
    <source>
        <strain evidence="11">1PO1SC</strain>
    </source>
</reference>
<dbReference type="Proteomes" id="UP000233343">
    <property type="component" value="Unassembled WGS sequence"/>
</dbReference>
<evidence type="ECO:0000313" key="10">
    <source>
        <dbReference type="EMBL" id="PKG28896.1"/>
    </source>
</evidence>
<keyword evidence="6 8" id="KW-0472">Membrane</keyword>
<accession>A0A2N0ZHC2</accession>
<dbReference type="SUPFAM" id="SSF144091">
    <property type="entry name" value="Rhomboid-like"/>
    <property type="match status" value="1"/>
</dbReference>
<evidence type="ECO:0000256" key="4">
    <source>
        <dbReference type="ARBA" id="ARBA00022801"/>
    </source>
</evidence>
<dbReference type="SMART" id="SM00028">
    <property type="entry name" value="TPR"/>
    <property type="match status" value="2"/>
</dbReference>
<feature type="transmembrane region" description="Helical" evidence="8">
    <location>
        <begin position="319"/>
        <end position="337"/>
    </location>
</feature>
<dbReference type="SUPFAM" id="SSF48452">
    <property type="entry name" value="TPR-like"/>
    <property type="match status" value="1"/>
</dbReference>
<evidence type="ECO:0000256" key="1">
    <source>
        <dbReference type="ARBA" id="ARBA00004141"/>
    </source>
</evidence>
<dbReference type="GO" id="GO:0006508">
    <property type="term" value="P:proteolysis"/>
    <property type="evidence" value="ECO:0007669"/>
    <property type="project" value="UniProtKB-KW"/>
</dbReference>
<evidence type="ECO:0000256" key="2">
    <source>
        <dbReference type="ARBA" id="ARBA00009045"/>
    </source>
</evidence>
<protein>
    <submittedName>
        <fullName evidence="10">Rhomboid family intramembrane serine protease</fullName>
    </submittedName>
</protein>
<evidence type="ECO:0000256" key="5">
    <source>
        <dbReference type="ARBA" id="ARBA00022989"/>
    </source>
</evidence>
<dbReference type="InterPro" id="IPR011990">
    <property type="entry name" value="TPR-like_helical_dom_sf"/>
</dbReference>
<dbReference type="Pfam" id="PF01694">
    <property type="entry name" value="Rhomboid"/>
    <property type="match status" value="1"/>
</dbReference>
<keyword evidence="5 8" id="KW-1133">Transmembrane helix</keyword>
<keyword evidence="3 8" id="KW-0812">Transmembrane</keyword>
<keyword evidence="7" id="KW-0802">TPR repeat</keyword>
<feature type="transmembrane region" description="Helical" evidence="8">
    <location>
        <begin position="343"/>
        <end position="361"/>
    </location>
</feature>
<keyword evidence="11" id="KW-1185">Reference proteome</keyword>
<organism evidence="10 11">
    <name type="scientific">Cytobacillus horneckiae</name>
    <dbReference type="NCBI Taxonomy" id="549687"/>
    <lineage>
        <taxon>Bacteria</taxon>
        <taxon>Bacillati</taxon>
        <taxon>Bacillota</taxon>
        <taxon>Bacilli</taxon>
        <taxon>Bacillales</taxon>
        <taxon>Bacillaceae</taxon>
        <taxon>Cytobacillus</taxon>
    </lineage>
</organism>
<evidence type="ECO:0000313" key="11">
    <source>
        <dbReference type="Proteomes" id="UP000233343"/>
    </source>
</evidence>
<dbReference type="InterPro" id="IPR050925">
    <property type="entry name" value="Rhomboid_protease_S54"/>
</dbReference>
<feature type="transmembrane region" description="Helical" evidence="8">
    <location>
        <begin position="291"/>
        <end position="312"/>
    </location>
</feature>
<proteinExistence type="inferred from homology"/>
<dbReference type="EMBL" id="PISD01000021">
    <property type="protein sequence ID" value="PKG28896.1"/>
    <property type="molecule type" value="Genomic_DNA"/>
</dbReference>
<dbReference type="RefSeq" id="WP_066201194.1">
    <property type="nucleotide sequence ID" value="NZ_JAFDQP010000011.1"/>
</dbReference>
<dbReference type="Pfam" id="PF13181">
    <property type="entry name" value="TPR_8"/>
    <property type="match status" value="1"/>
</dbReference>
<evidence type="ECO:0000256" key="7">
    <source>
        <dbReference type="PROSITE-ProRule" id="PRU00339"/>
    </source>
</evidence>
<name>A0A2N0ZHC2_9BACI</name>
<feature type="transmembrane region" description="Helical" evidence="8">
    <location>
        <begin position="184"/>
        <end position="202"/>
    </location>
</feature>
<dbReference type="InterPro" id="IPR019734">
    <property type="entry name" value="TPR_rpt"/>
</dbReference>
<gene>
    <name evidence="10" type="ORF">CWS20_11115</name>
</gene>
<keyword evidence="10" id="KW-0645">Protease</keyword>
<feature type="transmembrane region" description="Helical" evidence="8">
    <location>
        <begin position="235"/>
        <end position="255"/>
    </location>
</feature>
<keyword evidence="4" id="KW-0378">Hydrolase</keyword>
<evidence type="ECO:0000256" key="8">
    <source>
        <dbReference type="SAM" id="Phobius"/>
    </source>
</evidence>
<evidence type="ECO:0000256" key="6">
    <source>
        <dbReference type="ARBA" id="ARBA00023136"/>
    </source>
</evidence>
<dbReference type="PANTHER" id="PTHR43731:SF14">
    <property type="entry name" value="PRESENILIN-ASSOCIATED RHOMBOID-LIKE PROTEIN, MITOCHONDRIAL"/>
    <property type="match status" value="1"/>
</dbReference>